<evidence type="ECO:0000313" key="4">
    <source>
        <dbReference type="Proteomes" id="UP000715965"/>
    </source>
</evidence>
<dbReference type="InterPro" id="IPR003593">
    <property type="entry name" value="AAA+_ATPase"/>
</dbReference>
<keyword evidence="1" id="KW-1133">Transmembrane helix</keyword>
<organism evidence="3 4">
    <name type="scientific">Ramlibacter aquaticus</name>
    <dbReference type="NCBI Taxonomy" id="2780094"/>
    <lineage>
        <taxon>Bacteria</taxon>
        <taxon>Pseudomonadati</taxon>
        <taxon>Pseudomonadota</taxon>
        <taxon>Betaproteobacteria</taxon>
        <taxon>Burkholderiales</taxon>
        <taxon>Comamonadaceae</taxon>
        <taxon>Ramlibacter</taxon>
    </lineage>
</organism>
<dbReference type="Proteomes" id="UP000715965">
    <property type="component" value="Unassembled WGS sequence"/>
</dbReference>
<dbReference type="PANTHER" id="PTHR35894:SF7">
    <property type="entry name" value="GENERAL SECRETION PATHWAY PROTEIN A-RELATED"/>
    <property type="match status" value="1"/>
</dbReference>
<comment type="caution">
    <text evidence="3">The sequence shown here is derived from an EMBL/GenBank/DDBJ whole genome shotgun (WGS) entry which is preliminary data.</text>
</comment>
<dbReference type="CDD" id="cd00009">
    <property type="entry name" value="AAA"/>
    <property type="match status" value="1"/>
</dbReference>
<gene>
    <name evidence="3" type="ORF">IM725_19315</name>
</gene>
<dbReference type="InterPro" id="IPR052026">
    <property type="entry name" value="ExeA_AAA_ATPase_DNA-bind"/>
</dbReference>
<name>A0ABR9SLI6_9BURK</name>
<dbReference type="SMART" id="SM00382">
    <property type="entry name" value="AAA"/>
    <property type="match status" value="1"/>
</dbReference>
<evidence type="ECO:0000256" key="1">
    <source>
        <dbReference type="SAM" id="Phobius"/>
    </source>
</evidence>
<sequence>MYLRHFGLREFPFSITPDTSFFFGSGASQEALNTLVVAIRMGEGFIKITGEVGTGKTLLCRKLMASLEGDEYTVAYIPNPYLDPVALFIELSAELGIAQAEGAPNQHQLLRGLNERLLALTREGRKVVICLDEVQAMPIETLEALRLLTNLETEKRKLIQVVIFGQPELEAKLNHSAIRQLKQRITFHYHLQPLSGPELSYYLHHRLVVAGYQGGPVFTTAATWLLERKTRRVPRLVNIVAHKSLLSAFGKGARRVTVFDVLAASNDTDSTRTAPSWRLRGLFFLVLAGCAASLAWIHFQ</sequence>
<keyword evidence="1" id="KW-0812">Transmembrane</keyword>
<evidence type="ECO:0000259" key="2">
    <source>
        <dbReference type="SMART" id="SM00382"/>
    </source>
</evidence>
<keyword evidence="4" id="KW-1185">Reference proteome</keyword>
<dbReference type="InterPro" id="IPR049945">
    <property type="entry name" value="AAA_22"/>
</dbReference>
<dbReference type="InterPro" id="IPR027417">
    <property type="entry name" value="P-loop_NTPase"/>
</dbReference>
<dbReference type="SUPFAM" id="SSF52540">
    <property type="entry name" value="P-loop containing nucleoside triphosphate hydrolases"/>
    <property type="match status" value="1"/>
</dbReference>
<dbReference type="Pfam" id="PF13401">
    <property type="entry name" value="AAA_22"/>
    <property type="match status" value="1"/>
</dbReference>
<protein>
    <submittedName>
        <fullName evidence="3">AAA family ATPase</fullName>
    </submittedName>
</protein>
<proteinExistence type="predicted"/>
<feature type="domain" description="AAA+ ATPase" evidence="2">
    <location>
        <begin position="42"/>
        <end position="289"/>
    </location>
</feature>
<feature type="transmembrane region" description="Helical" evidence="1">
    <location>
        <begin position="282"/>
        <end position="299"/>
    </location>
</feature>
<dbReference type="Gene3D" id="3.40.50.300">
    <property type="entry name" value="P-loop containing nucleotide triphosphate hydrolases"/>
    <property type="match status" value="1"/>
</dbReference>
<dbReference type="EMBL" id="JADDOJ010000128">
    <property type="protein sequence ID" value="MBE7942724.1"/>
    <property type="molecule type" value="Genomic_DNA"/>
</dbReference>
<dbReference type="PANTHER" id="PTHR35894">
    <property type="entry name" value="GENERAL SECRETION PATHWAY PROTEIN A-RELATED"/>
    <property type="match status" value="1"/>
</dbReference>
<dbReference type="RefSeq" id="WP_193782271.1">
    <property type="nucleotide sequence ID" value="NZ_JADDOJ010000128.1"/>
</dbReference>
<accession>A0ABR9SLI6</accession>
<reference evidence="3 4" key="1">
    <citation type="submission" date="2020-10" db="EMBL/GenBank/DDBJ databases">
        <title>Draft genome of Ramlibacter aquaticus LMG 30558.</title>
        <authorList>
            <person name="Props R."/>
        </authorList>
    </citation>
    <scope>NUCLEOTIDE SEQUENCE [LARGE SCALE GENOMIC DNA]</scope>
    <source>
        <strain evidence="3 4">LMG 30558</strain>
    </source>
</reference>
<keyword evidence="1" id="KW-0472">Membrane</keyword>
<evidence type="ECO:0000313" key="3">
    <source>
        <dbReference type="EMBL" id="MBE7942724.1"/>
    </source>
</evidence>